<feature type="domain" description="TraK C-terminal" evidence="3">
    <location>
        <begin position="153"/>
        <end position="248"/>
    </location>
</feature>
<dbReference type="Proteomes" id="UP000824083">
    <property type="component" value="Unassembled WGS sequence"/>
</dbReference>
<evidence type="ECO:0000313" key="5">
    <source>
        <dbReference type="Proteomes" id="UP000824083"/>
    </source>
</evidence>
<accession>A0A9D1IKN8</accession>
<gene>
    <name evidence="4" type="ORF">IAC56_05970</name>
</gene>
<dbReference type="InterPro" id="IPR055397">
    <property type="entry name" value="TraK_C"/>
</dbReference>
<evidence type="ECO:0000259" key="2">
    <source>
        <dbReference type="Pfam" id="PF06586"/>
    </source>
</evidence>
<dbReference type="InterPro" id="IPR010563">
    <property type="entry name" value="TraK_N"/>
</dbReference>
<feature type="signal peptide" evidence="1">
    <location>
        <begin position="1"/>
        <end position="22"/>
    </location>
</feature>
<feature type="domain" description="TraK N-terminal" evidence="2">
    <location>
        <begin position="49"/>
        <end position="132"/>
    </location>
</feature>
<comment type="caution">
    <text evidence="4">The sequence shown here is derived from an EMBL/GenBank/DDBJ whole genome shotgun (WGS) entry which is preliminary data.</text>
</comment>
<evidence type="ECO:0000313" key="4">
    <source>
        <dbReference type="EMBL" id="HIU37804.1"/>
    </source>
</evidence>
<dbReference type="EMBL" id="DVMY01000091">
    <property type="protein sequence ID" value="HIU37804.1"/>
    <property type="molecule type" value="Genomic_DNA"/>
</dbReference>
<dbReference type="AlphaFoldDB" id="A0A9D1IKN8"/>
<organism evidence="4 5">
    <name type="scientific">Candidatus Aphodousia faecigallinarum</name>
    <dbReference type="NCBI Taxonomy" id="2840677"/>
    <lineage>
        <taxon>Bacteria</taxon>
        <taxon>Pseudomonadati</taxon>
        <taxon>Pseudomonadota</taxon>
        <taxon>Betaproteobacteria</taxon>
        <taxon>Burkholderiales</taxon>
        <taxon>Sutterellaceae</taxon>
        <taxon>Sutterellaceae incertae sedis</taxon>
        <taxon>Candidatus Aphodousia</taxon>
    </lineage>
</organism>
<name>A0A9D1IKN8_9BURK</name>
<dbReference type="Pfam" id="PF06586">
    <property type="entry name" value="TraK_N"/>
    <property type="match status" value="1"/>
</dbReference>
<reference evidence="4" key="1">
    <citation type="submission" date="2020-10" db="EMBL/GenBank/DDBJ databases">
        <authorList>
            <person name="Gilroy R."/>
        </authorList>
    </citation>
    <scope>NUCLEOTIDE SEQUENCE</scope>
    <source>
        <strain evidence="4">7463</strain>
    </source>
</reference>
<sequence length="260" mass="28775">MKHHWTYSLIASFCAYTFAAQAGMAPENDPAIDAGVWQTIDSVKNPQAKSQSAPAFAVSLTGPNRIAVTDKKIINAIYDATQLDVQTDSMTGQIFIFPKSQDPIALFLTTEDKETYALTLIPQSIRSQEIVLGARKIKREFSRPYLQKTFSQSVESAPDLDMKVTRLIRALARDELPDGFHATNRCGKNCIKSLTSDTLLGRVLIHKNTSSASVTLEEKFFYEAGVLAVSIENASLNPKESTRVFIVSKNNSNLLQEDRP</sequence>
<reference evidence="4" key="2">
    <citation type="journal article" date="2021" name="PeerJ">
        <title>Extensive microbial diversity within the chicken gut microbiome revealed by metagenomics and culture.</title>
        <authorList>
            <person name="Gilroy R."/>
            <person name="Ravi A."/>
            <person name="Getino M."/>
            <person name="Pursley I."/>
            <person name="Horton D.L."/>
            <person name="Alikhan N.F."/>
            <person name="Baker D."/>
            <person name="Gharbi K."/>
            <person name="Hall N."/>
            <person name="Watson M."/>
            <person name="Adriaenssens E.M."/>
            <person name="Foster-Nyarko E."/>
            <person name="Jarju S."/>
            <person name="Secka A."/>
            <person name="Antonio M."/>
            <person name="Oren A."/>
            <person name="Chaudhuri R.R."/>
            <person name="La Ragione R."/>
            <person name="Hildebrand F."/>
            <person name="Pallen M.J."/>
        </authorList>
    </citation>
    <scope>NUCLEOTIDE SEQUENCE</scope>
    <source>
        <strain evidence="4">7463</strain>
    </source>
</reference>
<keyword evidence="1" id="KW-0732">Signal</keyword>
<dbReference type="Pfam" id="PF23536">
    <property type="entry name" value="TraK_C"/>
    <property type="match status" value="1"/>
</dbReference>
<feature type="chain" id="PRO_5038669592" evidence="1">
    <location>
        <begin position="23"/>
        <end position="260"/>
    </location>
</feature>
<evidence type="ECO:0000259" key="3">
    <source>
        <dbReference type="Pfam" id="PF23536"/>
    </source>
</evidence>
<evidence type="ECO:0000256" key="1">
    <source>
        <dbReference type="SAM" id="SignalP"/>
    </source>
</evidence>
<proteinExistence type="predicted"/>
<protein>
    <submittedName>
        <fullName evidence="4">Type-F conjugative transfer system secretin TraK</fullName>
    </submittedName>
</protein>